<evidence type="ECO:0000256" key="1">
    <source>
        <dbReference type="SAM" id="SignalP"/>
    </source>
</evidence>
<dbReference type="Proteomes" id="UP000271098">
    <property type="component" value="Unassembled WGS sequence"/>
</dbReference>
<evidence type="ECO:0000313" key="2">
    <source>
        <dbReference type="EMBL" id="VDK61025.1"/>
    </source>
</evidence>
<dbReference type="EMBL" id="UYRT01023037">
    <property type="protein sequence ID" value="VDK61025.1"/>
    <property type="molecule type" value="Genomic_DNA"/>
</dbReference>
<proteinExistence type="predicted"/>
<reference evidence="4" key="1">
    <citation type="submission" date="2016-06" db="UniProtKB">
        <authorList>
            <consortium name="WormBaseParasite"/>
        </authorList>
    </citation>
    <scope>IDENTIFICATION</scope>
</reference>
<keyword evidence="3" id="KW-1185">Reference proteome</keyword>
<accession>A0A183DHG6</accession>
<evidence type="ECO:0000313" key="4">
    <source>
        <dbReference type="WBParaSite" id="GPUH_0000816601-mRNA-1"/>
    </source>
</evidence>
<keyword evidence="1" id="KW-0732">Signal</keyword>
<name>A0A183DHG6_9BILA</name>
<dbReference type="AlphaFoldDB" id="A0A183DHG6"/>
<dbReference type="WBParaSite" id="GPUH_0000816601-mRNA-1">
    <property type="protein sequence ID" value="GPUH_0000816601-mRNA-1"/>
    <property type="gene ID" value="GPUH_0000816601"/>
</dbReference>
<feature type="chain" id="PRO_5043138771" evidence="1">
    <location>
        <begin position="22"/>
        <end position="338"/>
    </location>
</feature>
<sequence length="338" mass="35745">MHISVHLTCSVHCFFFAGSTGLRLKDCLDYYRTNIAPAQKTSLIHPGGSVPRVFYGNEMQNGRNLPSPPSNLSCNPEMPGHLGLLHGTMPNQPISAPSSSMFNQPCGVSASAAPVAPQLTQGVNYATFGRAGCSPMHPDPLSFSGQQHQLQPGIPLPVNRQSLEIAPSQFNSVPQLPSISPHPPPISGTTPGVMSTLSQPNFSQNSLYSGTPQNFLAAPSAHPAAATTTVGAFQPSLLEAQQLPTASQFTFATKQQGQIGQQQQQPGVVSPSMSTTSAPIPALPQQQQQLSYNTSPFAPVKIHSDNAASAFLTSASSPVLAQPTILPPRIIFVSLYFF</sequence>
<reference evidence="2 3" key="2">
    <citation type="submission" date="2018-11" db="EMBL/GenBank/DDBJ databases">
        <authorList>
            <consortium name="Pathogen Informatics"/>
        </authorList>
    </citation>
    <scope>NUCLEOTIDE SEQUENCE [LARGE SCALE GENOMIC DNA]</scope>
</reference>
<evidence type="ECO:0000313" key="3">
    <source>
        <dbReference type="Proteomes" id="UP000271098"/>
    </source>
</evidence>
<gene>
    <name evidence="2" type="ORF">GPUH_LOCUS8158</name>
</gene>
<feature type="signal peptide" evidence="1">
    <location>
        <begin position="1"/>
        <end position="21"/>
    </location>
</feature>
<protein>
    <submittedName>
        <fullName evidence="2 4">Uncharacterized protein</fullName>
    </submittedName>
</protein>
<organism evidence="4">
    <name type="scientific">Gongylonema pulchrum</name>
    <dbReference type="NCBI Taxonomy" id="637853"/>
    <lineage>
        <taxon>Eukaryota</taxon>
        <taxon>Metazoa</taxon>
        <taxon>Ecdysozoa</taxon>
        <taxon>Nematoda</taxon>
        <taxon>Chromadorea</taxon>
        <taxon>Rhabditida</taxon>
        <taxon>Spirurina</taxon>
        <taxon>Spiruromorpha</taxon>
        <taxon>Spiruroidea</taxon>
        <taxon>Gongylonematidae</taxon>
        <taxon>Gongylonema</taxon>
    </lineage>
</organism>